<comment type="catalytic activity">
    <reaction evidence="6">
        <text>a 1,3-diacyl-sn-glycerol + H2O = a 1-acyl-sn-glycerol + a fatty acid + H(+)</text>
        <dbReference type="Rhea" id="RHEA:38503"/>
        <dbReference type="ChEBI" id="CHEBI:15377"/>
        <dbReference type="ChEBI" id="CHEBI:15378"/>
        <dbReference type="ChEBI" id="CHEBI:28868"/>
        <dbReference type="ChEBI" id="CHEBI:64683"/>
        <dbReference type="ChEBI" id="CHEBI:77272"/>
    </reaction>
</comment>
<dbReference type="Gene3D" id="3.40.50.1820">
    <property type="entry name" value="alpha/beta hydrolase"/>
    <property type="match status" value="1"/>
</dbReference>
<evidence type="ECO:0000259" key="12">
    <source>
        <dbReference type="Pfam" id="PF00561"/>
    </source>
</evidence>
<evidence type="ECO:0000313" key="14">
    <source>
        <dbReference type="Proteomes" id="UP000440578"/>
    </source>
</evidence>
<reference evidence="13 14" key="1">
    <citation type="submission" date="2019-07" db="EMBL/GenBank/DDBJ databases">
        <title>Draft genome assembly of a fouling barnacle, Amphibalanus amphitrite (Darwin, 1854): The first reference genome for Thecostraca.</title>
        <authorList>
            <person name="Kim W."/>
        </authorList>
    </citation>
    <scope>NUCLEOTIDE SEQUENCE [LARGE SCALE GENOMIC DNA]</scope>
    <source>
        <strain evidence="13">SNU_AA5</strain>
        <tissue evidence="13">Soma without cirri and trophi</tissue>
    </source>
</reference>
<dbReference type="Proteomes" id="UP000440578">
    <property type="component" value="Unassembled WGS sequence"/>
</dbReference>
<comment type="similarity">
    <text evidence="1">Belongs to the AB hydrolase superfamily.</text>
</comment>
<evidence type="ECO:0000256" key="4">
    <source>
        <dbReference type="ARBA" id="ARBA00042703"/>
    </source>
</evidence>
<comment type="catalytic activity">
    <reaction evidence="5">
        <text>a 1,2-diacyl-sn-glycerol + H2O = a 2-acylglycerol + a fatty acid + H(+)</text>
        <dbReference type="Rhea" id="RHEA:33275"/>
        <dbReference type="ChEBI" id="CHEBI:15377"/>
        <dbReference type="ChEBI" id="CHEBI:15378"/>
        <dbReference type="ChEBI" id="CHEBI:17389"/>
        <dbReference type="ChEBI" id="CHEBI:17815"/>
        <dbReference type="ChEBI" id="CHEBI:28868"/>
        <dbReference type="EC" id="3.1.1.116"/>
    </reaction>
</comment>
<comment type="catalytic activity">
    <reaction evidence="9">
        <text>1,2-didecanoylglycerol + H2O = decanoylglycerol + decanoate + H(+)</text>
        <dbReference type="Rhea" id="RHEA:48596"/>
        <dbReference type="ChEBI" id="CHEBI:11152"/>
        <dbReference type="ChEBI" id="CHEBI:15377"/>
        <dbReference type="ChEBI" id="CHEBI:15378"/>
        <dbReference type="ChEBI" id="CHEBI:27689"/>
        <dbReference type="ChEBI" id="CHEBI:90605"/>
    </reaction>
</comment>
<dbReference type="InterPro" id="IPR029058">
    <property type="entry name" value="AB_hydrolase_fold"/>
</dbReference>
<dbReference type="Pfam" id="PF00561">
    <property type="entry name" value="Abhydrolase_1"/>
    <property type="match status" value="1"/>
</dbReference>
<keyword evidence="2" id="KW-0378">Hydrolase</keyword>
<evidence type="ECO:0000256" key="10">
    <source>
        <dbReference type="ARBA" id="ARBA00048513"/>
    </source>
</evidence>
<keyword evidence="14" id="KW-1185">Reference proteome</keyword>
<dbReference type="GO" id="GO:0005739">
    <property type="term" value="C:mitochondrion"/>
    <property type="evidence" value="ECO:0007669"/>
    <property type="project" value="TreeGrafter"/>
</dbReference>
<comment type="catalytic activity">
    <reaction evidence="10">
        <text>1-octadecanoyl-2-(9Z-octadecenoyl)-sn-glycerol + H2O = 2-(9Z-octadecenoyl)-glycerol + octadecanoate + H(+)</text>
        <dbReference type="Rhea" id="RHEA:77103"/>
        <dbReference type="ChEBI" id="CHEBI:15377"/>
        <dbReference type="ChEBI" id="CHEBI:15378"/>
        <dbReference type="ChEBI" id="CHEBI:25629"/>
        <dbReference type="ChEBI" id="CHEBI:73990"/>
        <dbReference type="ChEBI" id="CHEBI:75468"/>
    </reaction>
</comment>
<organism evidence="13 14">
    <name type="scientific">Amphibalanus amphitrite</name>
    <name type="common">Striped barnacle</name>
    <name type="synonym">Balanus amphitrite</name>
    <dbReference type="NCBI Taxonomy" id="1232801"/>
    <lineage>
        <taxon>Eukaryota</taxon>
        <taxon>Metazoa</taxon>
        <taxon>Ecdysozoa</taxon>
        <taxon>Arthropoda</taxon>
        <taxon>Crustacea</taxon>
        <taxon>Multicrustacea</taxon>
        <taxon>Cirripedia</taxon>
        <taxon>Thoracica</taxon>
        <taxon>Thoracicalcarea</taxon>
        <taxon>Balanomorpha</taxon>
        <taxon>Balanoidea</taxon>
        <taxon>Balanidae</taxon>
        <taxon>Amphibalaninae</taxon>
        <taxon>Amphibalanus</taxon>
    </lineage>
</organism>
<evidence type="ECO:0000256" key="3">
    <source>
        <dbReference type="ARBA" id="ARBA00026104"/>
    </source>
</evidence>
<evidence type="ECO:0000256" key="6">
    <source>
        <dbReference type="ARBA" id="ARBA00043742"/>
    </source>
</evidence>
<feature type="domain" description="AB hydrolase-1" evidence="12">
    <location>
        <begin position="63"/>
        <end position="169"/>
    </location>
</feature>
<gene>
    <name evidence="13" type="primary">abhd11_1</name>
    <name evidence="13" type="ORF">FJT64_025644</name>
</gene>
<dbReference type="GO" id="GO:0052689">
    <property type="term" value="F:carboxylic ester hydrolase activity"/>
    <property type="evidence" value="ECO:0007669"/>
    <property type="project" value="TreeGrafter"/>
</dbReference>
<dbReference type="OrthoDB" id="8119704at2759"/>
<dbReference type="SUPFAM" id="SSF53474">
    <property type="entry name" value="alpha/beta-Hydrolases"/>
    <property type="match status" value="1"/>
</dbReference>
<dbReference type="EC" id="3.1.1.116" evidence="3"/>
<evidence type="ECO:0000256" key="7">
    <source>
        <dbReference type="ARBA" id="ARBA00044064"/>
    </source>
</evidence>
<dbReference type="AlphaFoldDB" id="A0A6A4WF54"/>
<dbReference type="PANTHER" id="PTHR46118">
    <property type="entry name" value="PROTEIN ABHD11"/>
    <property type="match status" value="1"/>
</dbReference>
<accession>A0A6A4WF54</accession>
<evidence type="ECO:0000256" key="1">
    <source>
        <dbReference type="ARBA" id="ARBA00008645"/>
    </source>
</evidence>
<protein>
    <recommendedName>
        <fullName evidence="7">sn-1-specific diacylglycerol lipase ABHD11</fullName>
        <ecNumber evidence="3">3.1.1.116</ecNumber>
    </recommendedName>
    <alternativeName>
        <fullName evidence="4">Alpha/beta hydrolase domain-containing protein 11</fullName>
    </alternativeName>
</protein>
<dbReference type="InterPro" id="IPR000073">
    <property type="entry name" value="AB_hydrolase_1"/>
</dbReference>
<dbReference type="PANTHER" id="PTHR46118:SF4">
    <property type="entry name" value="PROTEIN ABHD11"/>
    <property type="match status" value="1"/>
</dbReference>
<evidence type="ECO:0000256" key="5">
    <source>
        <dbReference type="ARBA" id="ARBA00043667"/>
    </source>
</evidence>
<comment type="catalytic activity">
    <reaction evidence="8">
        <text>1-octadecanoyl-2-(4Z,7Z,10Z,13Z,16Z,19Z-docosahexaenoyl)-sn-glycerol + H2O = 2-(4Z,7Z,10Z,13Z,16Z,19Z-docosahexaenoyl)-glycerol + octadecanoate + H(+)</text>
        <dbReference type="Rhea" id="RHEA:77107"/>
        <dbReference type="ChEBI" id="CHEBI:15377"/>
        <dbReference type="ChEBI" id="CHEBI:15378"/>
        <dbReference type="ChEBI" id="CHEBI:25629"/>
        <dbReference type="ChEBI" id="CHEBI:77129"/>
        <dbReference type="ChEBI" id="CHEBI:186738"/>
    </reaction>
</comment>
<dbReference type="EMBL" id="VIIS01001076">
    <property type="protein sequence ID" value="KAF0302260.1"/>
    <property type="molecule type" value="Genomic_DNA"/>
</dbReference>
<comment type="catalytic activity">
    <reaction evidence="11">
        <text>1-octadecanoyl-2-(5Z,8Z,11Z,14Z-eicosatetraenoyl)-sn-glycerol + H2O = 2-(5Z,8Z,11Z,14Z-eicosatetraenoyl)-glycerol + octadecanoate + H(+)</text>
        <dbReference type="Rhea" id="RHEA:38507"/>
        <dbReference type="ChEBI" id="CHEBI:15377"/>
        <dbReference type="ChEBI" id="CHEBI:15378"/>
        <dbReference type="ChEBI" id="CHEBI:25629"/>
        <dbReference type="ChEBI" id="CHEBI:52392"/>
        <dbReference type="ChEBI" id="CHEBI:75728"/>
    </reaction>
</comment>
<proteinExistence type="inferred from homology"/>
<evidence type="ECO:0000256" key="8">
    <source>
        <dbReference type="ARBA" id="ARBA00048283"/>
    </source>
</evidence>
<evidence type="ECO:0000256" key="2">
    <source>
        <dbReference type="ARBA" id="ARBA00022801"/>
    </source>
</evidence>
<name>A0A6A4WF54_AMPAM</name>
<evidence type="ECO:0000313" key="13">
    <source>
        <dbReference type="EMBL" id="KAF0302260.1"/>
    </source>
</evidence>
<sequence length="290" mass="31447">MTQTLSHCCSMLNVTRNLLPLCGKISKQVSMRTSHAYSSQCSDAVDLSFQSYDSGSQLDQDVPIYIMHGLLGSKSNWNILSKSIHLKTQRKIINTDARNHGDSPHSEQMDYGVMAQDVTKLITDLKHKKVTLMGHSMGGKTMMTIALNNPSLVSSLVVVDIAPGTRPRASSDIPGILEALSRVQVTPGRPQWAVRKEADAQIADAIPLGTSEEKSALTLGGSGRFQDRYLRQFLLTNLVVDGEGSAARWRVNLPVLQRALPTLAAFSVPPGATYPGPTLFVGGENSAYIE</sequence>
<comment type="caution">
    <text evidence="13">The sequence shown here is derived from an EMBL/GenBank/DDBJ whole genome shotgun (WGS) entry which is preliminary data.</text>
</comment>
<evidence type="ECO:0000256" key="11">
    <source>
        <dbReference type="ARBA" id="ARBA00048919"/>
    </source>
</evidence>
<evidence type="ECO:0000256" key="9">
    <source>
        <dbReference type="ARBA" id="ARBA00048504"/>
    </source>
</evidence>